<dbReference type="Proteomes" id="UP000295292">
    <property type="component" value="Unassembled WGS sequence"/>
</dbReference>
<comment type="caution">
    <text evidence="4">The sequence shown here is derived from an EMBL/GenBank/DDBJ whole genome shotgun (WGS) entry which is preliminary data.</text>
</comment>
<gene>
    <name evidence="4" type="ORF">CLV99_4478</name>
</gene>
<dbReference type="Gene3D" id="2.60.120.1440">
    <property type="match status" value="1"/>
</dbReference>
<dbReference type="InterPro" id="IPR032508">
    <property type="entry name" value="FecR_C"/>
</dbReference>
<proteinExistence type="predicted"/>
<keyword evidence="1" id="KW-1133">Transmembrane helix</keyword>
<dbReference type="Gene3D" id="3.55.50.30">
    <property type="match status" value="1"/>
</dbReference>
<dbReference type="OrthoDB" id="9771237at2"/>
<evidence type="ECO:0000313" key="5">
    <source>
        <dbReference type="Proteomes" id="UP000295292"/>
    </source>
</evidence>
<dbReference type="PANTHER" id="PTHR30273">
    <property type="entry name" value="PERIPLASMIC SIGNAL SENSOR AND SIGMA FACTOR ACTIVATOR FECR-RELATED"/>
    <property type="match status" value="1"/>
</dbReference>
<reference evidence="4 5" key="1">
    <citation type="submission" date="2019-03" db="EMBL/GenBank/DDBJ databases">
        <title>Genomic Encyclopedia of Archaeal and Bacterial Type Strains, Phase II (KMG-II): from individual species to whole genera.</title>
        <authorList>
            <person name="Goeker M."/>
        </authorList>
    </citation>
    <scope>NUCLEOTIDE SEQUENCE [LARGE SCALE GENOMIC DNA]</scope>
    <source>
        <strain evidence="4 5">DSM 28353</strain>
    </source>
</reference>
<organism evidence="4 5">
    <name type="scientific">Sphingobacterium yanglingense</name>
    <dbReference type="NCBI Taxonomy" id="1437280"/>
    <lineage>
        <taxon>Bacteria</taxon>
        <taxon>Pseudomonadati</taxon>
        <taxon>Bacteroidota</taxon>
        <taxon>Sphingobacteriia</taxon>
        <taxon>Sphingobacteriales</taxon>
        <taxon>Sphingobacteriaceae</taxon>
        <taxon>Sphingobacterium</taxon>
    </lineage>
</organism>
<evidence type="ECO:0000259" key="3">
    <source>
        <dbReference type="Pfam" id="PF16344"/>
    </source>
</evidence>
<dbReference type="Pfam" id="PF16344">
    <property type="entry name" value="FecR_C"/>
    <property type="match status" value="1"/>
</dbReference>
<keyword evidence="5" id="KW-1185">Reference proteome</keyword>
<dbReference type="GO" id="GO:0016989">
    <property type="term" value="F:sigma factor antagonist activity"/>
    <property type="evidence" value="ECO:0007669"/>
    <property type="project" value="TreeGrafter"/>
</dbReference>
<evidence type="ECO:0000259" key="2">
    <source>
        <dbReference type="Pfam" id="PF04773"/>
    </source>
</evidence>
<accession>A0A4R6W7D5</accession>
<feature type="domain" description="Protein FecR C-terminal" evidence="3">
    <location>
        <begin position="323"/>
        <end position="390"/>
    </location>
</feature>
<keyword evidence="1" id="KW-0812">Transmembrane</keyword>
<feature type="transmembrane region" description="Helical" evidence="1">
    <location>
        <begin position="95"/>
        <end position="116"/>
    </location>
</feature>
<evidence type="ECO:0000313" key="4">
    <source>
        <dbReference type="EMBL" id="TDQ73426.1"/>
    </source>
</evidence>
<feature type="domain" description="FecR protein" evidence="2">
    <location>
        <begin position="185"/>
        <end position="279"/>
    </location>
</feature>
<dbReference type="EMBL" id="SNYV01000019">
    <property type="protein sequence ID" value="TDQ73426.1"/>
    <property type="molecule type" value="Genomic_DNA"/>
</dbReference>
<protein>
    <submittedName>
        <fullName evidence="4">FecR family protein</fullName>
    </submittedName>
</protein>
<dbReference type="AlphaFoldDB" id="A0A4R6W7D5"/>
<keyword evidence="1" id="KW-0472">Membrane</keyword>
<dbReference type="RefSeq" id="WP_133586604.1">
    <property type="nucleotide sequence ID" value="NZ_SNYV01000019.1"/>
</dbReference>
<name>A0A4R6W7D5_9SPHI</name>
<dbReference type="PANTHER" id="PTHR30273:SF2">
    <property type="entry name" value="PROTEIN FECR"/>
    <property type="match status" value="1"/>
</dbReference>
<evidence type="ECO:0000256" key="1">
    <source>
        <dbReference type="SAM" id="Phobius"/>
    </source>
</evidence>
<sequence>MDSRSEIHSLVQAFSNNTITEADFHHLLDLVADLDDDTVQSYFLETQSIRIKDEIEFREQRMQRVQHELNRKVDALQAESSPLVQKKGQRVRLNAWAWSSIAAALLLFFGVGYYLLEQIGPPQQTLASDLDHILPGSNKAVIKIGDEALNLDSDKNALTIGSDGLRYDDGSPLEGGVLSQGQKITIQIPRGGQYHLVLSDGTRVWLNSDSELSYYPFEGKSSREVFLKGEGYFEVAHLKTKPFNVHLGQEKITVLGTKFNVSNYSDAVSTKATLAEGAIAFTSSSGTKRLIPNQEISFSRKTQQTSIKQVDVSGALAWKNGNFDFEGDSFEANLAKIARWYDIDIKCDKGVSDVELGGRMSRGVRLSTFVNYLKTNFGLHCELNNNRVLIIKN</sequence>
<dbReference type="Pfam" id="PF04773">
    <property type="entry name" value="FecR"/>
    <property type="match status" value="1"/>
</dbReference>
<dbReference type="InterPro" id="IPR012373">
    <property type="entry name" value="Ferrdict_sens_TM"/>
</dbReference>
<dbReference type="InterPro" id="IPR006860">
    <property type="entry name" value="FecR"/>
</dbReference>